<proteinExistence type="predicted"/>
<gene>
    <name evidence="2" type="ORF">KTU01_14740</name>
</gene>
<keyword evidence="3" id="KW-1185">Reference proteome</keyword>
<dbReference type="AlphaFoldDB" id="A0A512ICD3"/>
<evidence type="ECO:0000313" key="2">
    <source>
        <dbReference type="EMBL" id="GEO95351.1"/>
    </source>
</evidence>
<organism evidence="2 3">
    <name type="scientific">Kocuria turfanensis</name>
    <dbReference type="NCBI Taxonomy" id="388357"/>
    <lineage>
        <taxon>Bacteria</taxon>
        <taxon>Bacillati</taxon>
        <taxon>Actinomycetota</taxon>
        <taxon>Actinomycetes</taxon>
        <taxon>Micrococcales</taxon>
        <taxon>Micrococcaceae</taxon>
        <taxon>Kocuria</taxon>
    </lineage>
</organism>
<dbReference type="EMBL" id="BJZS01000036">
    <property type="protein sequence ID" value="GEO95351.1"/>
    <property type="molecule type" value="Genomic_DNA"/>
</dbReference>
<feature type="transmembrane region" description="Helical" evidence="1">
    <location>
        <begin position="75"/>
        <end position="93"/>
    </location>
</feature>
<evidence type="ECO:0000256" key="1">
    <source>
        <dbReference type="SAM" id="Phobius"/>
    </source>
</evidence>
<sequence>MKIVYTFFLGALLALFVGLGIQTFYPGPDMPDYPVEMEYGAGPGELTEEQREQEREFNQRMAQWQEEQQVYHRNVGVVALGAAVLQLVLSLVLEKRNKVLTNGVMLGGLFTLFYAIGRSFASSETTMTFVAVGVGLAVVLVLGHRRFFQERPAPAAADPARRESSGV</sequence>
<feature type="transmembrane region" description="Helical" evidence="1">
    <location>
        <begin position="126"/>
        <end position="143"/>
    </location>
</feature>
<comment type="caution">
    <text evidence="2">The sequence shown here is derived from an EMBL/GenBank/DDBJ whole genome shotgun (WGS) entry which is preliminary data.</text>
</comment>
<protein>
    <submittedName>
        <fullName evidence="2">Uncharacterized protein</fullName>
    </submittedName>
</protein>
<keyword evidence="1" id="KW-0812">Transmembrane</keyword>
<dbReference type="STRING" id="388357.GCA_001580365_02850"/>
<evidence type="ECO:0000313" key="3">
    <source>
        <dbReference type="Proteomes" id="UP000321103"/>
    </source>
</evidence>
<accession>A0A512ICD3</accession>
<name>A0A512ICD3_9MICC</name>
<keyword evidence="1" id="KW-0472">Membrane</keyword>
<feature type="transmembrane region" description="Helical" evidence="1">
    <location>
        <begin position="100"/>
        <end position="120"/>
    </location>
</feature>
<dbReference type="Proteomes" id="UP000321103">
    <property type="component" value="Unassembled WGS sequence"/>
</dbReference>
<reference evidence="2 3" key="1">
    <citation type="submission" date="2019-07" db="EMBL/GenBank/DDBJ databases">
        <title>Whole genome shotgun sequence of Kocuria turfanensis NBRC 107627.</title>
        <authorList>
            <person name="Hosoyama A."/>
            <person name="Uohara A."/>
            <person name="Ohji S."/>
            <person name="Ichikawa N."/>
        </authorList>
    </citation>
    <scope>NUCLEOTIDE SEQUENCE [LARGE SCALE GENOMIC DNA]</scope>
    <source>
        <strain evidence="2 3">NBRC 107627</strain>
    </source>
</reference>
<keyword evidence="1" id="KW-1133">Transmembrane helix</keyword>